<dbReference type="AlphaFoldDB" id="A0A2K2C0L2"/>
<protein>
    <submittedName>
        <fullName evidence="1">Uncharacterized protein</fullName>
    </submittedName>
</protein>
<sequence length="94" mass="10736">MRLSSNGLSNGQKKELVIFANWILAIGDGTHQDILFPNDYDASMIEIPQNLLLEARSDPILAIVSAMYPSIRDINIDPCYFRESNYNSKKYYSF</sequence>
<proteinExistence type="predicted"/>
<keyword evidence="2" id="KW-1185">Reference proteome</keyword>
<name>A0A2K2C0L2_POPTR</name>
<evidence type="ECO:0000313" key="2">
    <source>
        <dbReference type="Proteomes" id="UP000006729"/>
    </source>
</evidence>
<gene>
    <name evidence="1" type="ORF">POPTR_001G199900</name>
</gene>
<dbReference type="EMBL" id="CM009290">
    <property type="protein sequence ID" value="PNT55569.1"/>
    <property type="molecule type" value="Genomic_DNA"/>
</dbReference>
<organism evidence="1 2">
    <name type="scientific">Populus trichocarpa</name>
    <name type="common">Western balsam poplar</name>
    <name type="synonym">Populus balsamifera subsp. trichocarpa</name>
    <dbReference type="NCBI Taxonomy" id="3694"/>
    <lineage>
        <taxon>Eukaryota</taxon>
        <taxon>Viridiplantae</taxon>
        <taxon>Streptophyta</taxon>
        <taxon>Embryophyta</taxon>
        <taxon>Tracheophyta</taxon>
        <taxon>Spermatophyta</taxon>
        <taxon>Magnoliopsida</taxon>
        <taxon>eudicotyledons</taxon>
        <taxon>Gunneridae</taxon>
        <taxon>Pentapetalae</taxon>
        <taxon>rosids</taxon>
        <taxon>fabids</taxon>
        <taxon>Malpighiales</taxon>
        <taxon>Salicaceae</taxon>
        <taxon>Saliceae</taxon>
        <taxon>Populus</taxon>
    </lineage>
</organism>
<dbReference type="InParanoid" id="A0A2K2C0L2"/>
<accession>A0A2K2C0L2</accession>
<reference evidence="1 2" key="1">
    <citation type="journal article" date="2006" name="Science">
        <title>The genome of black cottonwood, Populus trichocarpa (Torr. &amp; Gray).</title>
        <authorList>
            <person name="Tuskan G.A."/>
            <person name="Difazio S."/>
            <person name="Jansson S."/>
            <person name="Bohlmann J."/>
            <person name="Grigoriev I."/>
            <person name="Hellsten U."/>
            <person name="Putnam N."/>
            <person name="Ralph S."/>
            <person name="Rombauts S."/>
            <person name="Salamov A."/>
            <person name="Schein J."/>
            <person name="Sterck L."/>
            <person name="Aerts A."/>
            <person name="Bhalerao R.R."/>
            <person name="Bhalerao R.P."/>
            <person name="Blaudez D."/>
            <person name="Boerjan W."/>
            <person name="Brun A."/>
            <person name="Brunner A."/>
            <person name="Busov V."/>
            <person name="Campbell M."/>
            <person name="Carlson J."/>
            <person name="Chalot M."/>
            <person name="Chapman J."/>
            <person name="Chen G.L."/>
            <person name="Cooper D."/>
            <person name="Coutinho P.M."/>
            <person name="Couturier J."/>
            <person name="Covert S."/>
            <person name="Cronk Q."/>
            <person name="Cunningham R."/>
            <person name="Davis J."/>
            <person name="Degroeve S."/>
            <person name="Dejardin A."/>
            <person name="Depamphilis C."/>
            <person name="Detter J."/>
            <person name="Dirks B."/>
            <person name="Dubchak I."/>
            <person name="Duplessis S."/>
            <person name="Ehlting J."/>
            <person name="Ellis B."/>
            <person name="Gendler K."/>
            <person name="Goodstein D."/>
            <person name="Gribskov M."/>
            <person name="Grimwood J."/>
            <person name="Groover A."/>
            <person name="Gunter L."/>
            <person name="Hamberger B."/>
            <person name="Heinze B."/>
            <person name="Helariutta Y."/>
            <person name="Henrissat B."/>
            <person name="Holligan D."/>
            <person name="Holt R."/>
            <person name="Huang W."/>
            <person name="Islam-Faridi N."/>
            <person name="Jones S."/>
            <person name="Jones-Rhoades M."/>
            <person name="Jorgensen R."/>
            <person name="Joshi C."/>
            <person name="Kangasjarvi J."/>
            <person name="Karlsson J."/>
            <person name="Kelleher C."/>
            <person name="Kirkpatrick R."/>
            <person name="Kirst M."/>
            <person name="Kohler A."/>
            <person name="Kalluri U."/>
            <person name="Larimer F."/>
            <person name="Leebens-Mack J."/>
            <person name="Leple J.C."/>
            <person name="Locascio P."/>
            <person name="Lou Y."/>
            <person name="Lucas S."/>
            <person name="Martin F."/>
            <person name="Montanini B."/>
            <person name="Napoli C."/>
            <person name="Nelson D.R."/>
            <person name="Nelson C."/>
            <person name="Nieminen K."/>
            <person name="Nilsson O."/>
            <person name="Pereda V."/>
            <person name="Peter G."/>
            <person name="Philippe R."/>
            <person name="Pilate G."/>
            <person name="Poliakov A."/>
            <person name="Razumovskaya J."/>
            <person name="Richardson P."/>
            <person name="Rinaldi C."/>
            <person name="Ritland K."/>
            <person name="Rouze P."/>
            <person name="Ryaboy D."/>
            <person name="Schmutz J."/>
            <person name="Schrader J."/>
            <person name="Segerman B."/>
            <person name="Shin H."/>
            <person name="Siddiqui A."/>
            <person name="Sterky F."/>
            <person name="Terry A."/>
            <person name="Tsai C.J."/>
            <person name="Uberbacher E."/>
            <person name="Unneberg P."/>
            <person name="Vahala J."/>
            <person name="Wall K."/>
            <person name="Wessler S."/>
            <person name="Yang G."/>
            <person name="Yin T."/>
            <person name="Douglas C."/>
            <person name="Marra M."/>
            <person name="Sandberg G."/>
            <person name="Van de Peer Y."/>
            <person name="Rokhsar D."/>
        </authorList>
    </citation>
    <scope>NUCLEOTIDE SEQUENCE [LARGE SCALE GENOMIC DNA]</scope>
    <source>
        <strain evidence="2">cv. Nisqually</strain>
    </source>
</reference>
<evidence type="ECO:0000313" key="1">
    <source>
        <dbReference type="EMBL" id="PNT55569.1"/>
    </source>
</evidence>
<dbReference type="Proteomes" id="UP000006729">
    <property type="component" value="Chromosome 1"/>
</dbReference>